<dbReference type="AlphaFoldDB" id="A0A143BZW3"/>
<organism evidence="5 6">
    <name type="scientific">Streptomyces qaidamensis</name>
    <dbReference type="NCBI Taxonomy" id="1783515"/>
    <lineage>
        <taxon>Bacteria</taxon>
        <taxon>Bacillati</taxon>
        <taxon>Actinomycetota</taxon>
        <taxon>Actinomycetes</taxon>
        <taxon>Kitasatosporales</taxon>
        <taxon>Streptomycetaceae</taxon>
        <taxon>Streptomyces</taxon>
        <taxon>Streptomyces aurantiacus group</taxon>
    </lineage>
</organism>
<keyword evidence="6" id="KW-1185">Reference proteome</keyword>
<name>A0A143BZW3_9ACTN</name>
<sequence length="88" mass="10208">MRYEERAKLTVVKVLVQLAVLVASPVLLIAGAPIRRRYLRYVYRDEAPQILDKERGRVSAHYFVVTNPVLQWLCWPTESLARLIESRG</sequence>
<dbReference type="EMBL" id="CP015098">
    <property type="protein sequence ID" value="AMW08148.1"/>
    <property type="molecule type" value="Genomic_DNA"/>
</dbReference>
<dbReference type="STRING" id="1783515.A4E84_00120"/>
<evidence type="ECO:0000313" key="2">
    <source>
        <dbReference type="EMBL" id="AMW08096.1"/>
    </source>
</evidence>
<evidence type="ECO:0000313" key="3">
    <source>
        <dbReference type="EMBL" id="AMW08148.1"/>
    </source>
</evidence>
<feature type="transmembrane region" description="Helical" evidence="1">
    <location>
        <begin position="14"/>
        <end position="34"/>
    </location>
</feature>
<evidence type="ECO:0000256" key="1">
    <source>
        <dbReference type="SAM" id="Phobius"/>
    </source>
</evidence>
<keyword evidence="1" id="KW-1133">Transmembrane helix</keyword>
<dbReference type="EMBL" id="CP015098">
    <property type="protein sequence ID" value="AMW08940.1"/>
    <property type="molecule type" value="Genomic_DNA"/>
</dbReference>
<dbReference type="KEGG" id="stsi:A4E84_00120"/>
<keyword evidence="1" id="KW-0472">Membrane</keyword>
<keyword evidence="1" id="KW-0812">Transmembrane</keyword>
<reference evidence="6" key="2">
    <citation type="submission" date="2016-04" db="EMBL/GenBank/DDBJ databases">
        <authorList>
            <person name="Zhang B."/>
        </authorList>
    </citation>
    <scope>NUCLEOTIDE SEQUENCE [LARGE SCALE GENOMIC DNA]</scope>
    <source>
        <strain evidence="6">S10</strain>
    </source>
</reference>
<gene>
    <name evidence="2" type="ORF">A4E84_00120</name>
    <name evidence="3" type="ORF">A4E84_00455</name>
    <name evidence="4" type="ORF">A4E84_05180</name>
    <name evidence="5" type="ORF">A4E84_13800</name>
</gene>
<dbReference type="RefSeq" id="WP_062924574.1">
    <property type="nucleotide sequence ID" value="NZ_CP015098.1"/>
</dbReference>
<accession>A0A143BZW3</accession>
<evidence type="ECO:0000313" key="4">
    <source>
        <dbReference type="EMBL" id="AMW08940.1"/>
    </source>
</evidence>
<dbReference type="EMBL" id="CP015098">
    <property type="protein sequence ID" value="AMW10490.1"/>
    <property type="molecule type" value="Genomic_DNA"/>
</dbReference>
<reference evidence="5" key="1">
    <citation type="submission" date="2016-04" db="EMBL/GenBank/DDBJ databases">
        <authorList>
            <person name="Evans L.H."/>
            <person name="Alamgir A."/>
            <person name="Owens N."/>
            <person name="Weber N.D."/>
            <person name="Virtaneva K."/>
            <person name="Barbian K."/>
            <person name="Babar A."/>
            <person name="Rosenke K."/>
        </authorList>
    </citation>
    <scope>NUCLEOTIDE SEQUENCE [LARGE SCALE GENOMIC DNA]</scope>
    <source>
        <strain evidence="5">S10</strain>
    </source>
</reference>
<dbReference type="KEGG" id="stsi:A4E84_13800"/>
<dbReference type="KEGG" id="stsi:A4E84_05180"/>
<proteinExistence type="predicted"/>
<dbReference type="Proteomes" id="UP000076096">
    <property type="component" value="Chromosome"/>
</dbReference>
<evidence type="ECO:0000313" key="5">
    <source>
        <dbReference type="EMBL" id="AMW10490.1"/>
    </source>
</evidence>
<dbReference type="KEGG" id="stsi:A4E84_00455"/>
<evidence type="ECO:0000313" key="6">
    <source>
        <dbReference type="Proteomes" id="UP000076096"/>
    </source>
</evidence>
<dbReference type="EMBL" id="CP015098">
    <property type="protein sequence ID" value="AMW08096.1"/>
    <property type="molecule type" value="Genomic_DNA"/>
</dbReference>
<protein>
    <submittedName>
        <fullName evidence="5">Uncharacterized protein</fullName>
    </submittedName>
</protein>